<feature type="domain" description="RNase H type-1" evidence="8">
    <location>
        <begin position="56"/>
        <end position="213"/>
    </location>
</feature>
<evidence type="ECO:0000256" key="5">
    <source>
        <dbReference type="ARBA" id="ARBA00022723"/>
    </source>
</evidence>
<dbReference type="GO" id="GO:0046872">
    <property type="term" value="F:metal ion binding"/>
    <property type="evidence" value="ECO:0007669"/>
    <property type="project" value="UniProtKB-KW"/>
</dbReference>
<dbReference type="Pfam" id="PF00075">
    <property type="entry name" value="RNase_H"/>
    <property type="match status" value="1"/>
</dbReference>
<dbReference type="AlphaFoldDB" id="A0A559MLY3"/>
<evidence type="ECO:0000256" key="2">
    <source>
        <dbReference type="ARBA" id="ARBA00005300"/>
    </source>
</evidence>
<dbReference type="EMBL" id="QGML01000058">
    <property type="protein sequence ID" value="TVY93970.1"/>
    <property type="molecule type" value="Genomic_DNA"/>
</dbReference>
<protein>
    <recommendedName>
        <fullName evidence="3">ribonuclease H</fullName>
        <ecNumber evidence="3">3.1.26.4</ecNumber>
    </recommendedName>
</protein>
<evidence type="ECO:0000313" key="10">
    <source>
        <dbReference type="Proteomes" id="UP000315522"/>
    </source>
</evidence>
<keyword evidence="5" id="KW-0479">Metal-binding</keyword>
<dbReference type="SUPFAM" id="SSF53098">
    <property type="entry name" value="Ribonuclease H-like"/>
    <property type="match status" value="2"/>
</dbReference>
<evidence type="ECO:0000256" key="3">
    <source>
        <dbReference type="ARBA" id="ARBA00012180"/>
    </source>
</evidence>
<organism evidence="9 10">
    <name type="scientific">Lachnellula willkommii</name>
    <dbReference type="NCBI Taxonomy" id="215461"/>
    <lineage>
        <taxon>Eukaryota</taxon>
        <taxon>Fungi</taxon>
        <taxon>Dikarya</taxon>
        <taxon>Ascomycota</taxon>
        <taxon>Pezizomycotina</taxon>
        <taxon>Leotiomycetes</taxon>
        <taxon>Helotiales</taxon>
        <taxon>Lachnaceae</taxon>
        <taxon>Lachnellula</taxon>
    </lineage>
</organism>
<dbReference type="InterPro" id="IPR036397">
    <property type="entry name" value="RNaseH_sf"/>
</dbReference>
<comment type="similarity">
    <text evidence="2">Belongs to the RNase H family.</text>
</comment>
<evidence type="ECO:0000256" key="6">
    <source>
        <dbReference type="ARBA" id="ARBA00022759"/>
    </source>
</evidence>
<comment type="caution">
    <text evidence="9">The sequence shown here is derived from an EMBL/GenBank/DDBJ whole genome shotgun (WGS) entry which is preliminary data.</text>
</comment>
<dbReference type="GO" id="GO:0003676">
    <property type="term" value="F:nucleic acid binding"/>
    <property type="evidence" value="ECO:0007669"/>
    <property type="project" value="InterPro"/>
</dbReference>
<name>A0A559MLY3_9HELO</name>
<evidence type="ECO:0000313" key="9">
    <source>
        <dbReference type="EMBL" id="TVY93970.1"/>
    </source>
</evidence>
<evidence type="ECO:0000256" key="7">
    <source>
        <dbReference type="ARBA" id="ARBA00022801"/>
    </source>
</evidence>
<dbReference type="EC" id="3.1.26.4" evidence="3"/>
<dbReference type="InterPro" id="IPR050092">
    <property type="entry name" value="RNase_H"/>
</dbReference>
<dbReference type="PANTHER" id="PTHR10642:SF26">
    <property type="entry name" value="RIBONUCLEASE H1"/>
    <property type="match status" value="1"/>
</dbReference>
<evidence type="ECO:0000256" key="4">
    <source>
        <dbReference type="ARBA" id="ARBA00022722"/>
    </source>
</evidence>
<keyword evidence="6" id="KW-0255">Endonuclease</keyword>
<dbReference type="PROSITE" id="PS50879">
    <property type="entry name" value="RNASE_H_1"/>
    <property type="match status" value="1"/>
</dbReference>
<accession>A0A559MLY3</accession>
<sequence length="790" mass="88739">MEAIQKDLQAEERLFNPCGIVPGTIPTQWICEDRRTGLSHLSIPEDGETGSPWNTLRKVIVVSVHGACKRNGTEAGKAAFGAWFGKDCGWVNDGDVLPASESQKSNAAVLYAVKRALEQTEDAIGIEPLSNSTVIIKTHSAYVAKCLSHHIQEWEENESHETVAEASTNGLLFEAVENLIQEAEAENRFRVKFWLVEKKYNEDAIFLANKGYDREQYELSPPISNPLERSINYWMQKAHLDPLAQQLCQRLGISLPQSSITSGGFTGITAPIRRLVAMGEDTAPNFKRLFGPEWKDAKAIREEWWTNRLDFLVPQRPRDPPRSPFRESLDADIRWQRPRKPTADDEKRIAQHLETIAQNKRKKVKSTTPIEDQTKNLSLGYRLPAQQFGRPSTPTNAMCSIFHAGKELTIPILNKAALLDVREGSNASTSTPAFTMVKYIPDRLFDPGPYIKKATKKVKLPSGLILPDSKREISNPALHKGDNALPVSDAILVIIDGACRDEGTRKAEATYGTWFAKDSRYNDSGSDPEAEEQTIRLGEICAAVRALQTVEDNILGIRCVILMTDSNGLTNAISNDIWRWEWIPKRNEFRDGNYRTVANSIAYKALQKKVLLFEEAGVKIQFWRVDSEHVRCAKDMAYSAFSSSSDDDDDSNASEKENKMLGKPCYKYWINQATKSPEARALAKETNMDLPDKHTTGLKLLAMYAIRRLVLTGKDTEQNFDLLFGPGHAEGLAKMWEMARRSVLRSEMQKDGGKDKWFDGEVSPFLVRPRPATPAELSAVELHIAHMQNR</sequence>
<proteinExistence type="inferred from homology"/>
<evidence type="ECO:0000256" key="1">
    <source>
        <dbReference type="ARBA" id="ARBA00000077"/>
    </source>
</evidence>
<dbReference type="GO" id="GO:0004523">
    <property type="term" value="F:RNA-DNA hybrid ribonuclease activity"/>
    <property type="evidence" value="ECO:0007669"/>
    <property type="project" value="UniProtKB-EC"/>
</dbReference>
<comment type="catalytic activity">
    <reaction evidence="1">
        <text>Endonucleolytic cleavage to 5'-phosphomonoester.</text>
        <dbReference type="EC" id="3.1.26.4"/>
    </reaction>
</comment>
<dbReference type="Gene3D" id="3.30.420.10">
    <property type="entry name" value="Ribonuclease H-like superfamily/Ribonuclease H"/>
    <property type="match status" value="2"/>
</dbReference>
<dbReference type="GO" id="GO:0043137">
    <property type="term" value="P:DNA replication, removal of RNA primer"/>
    <property type="evidence" value="ECO:0007669"/>
    <property type="project" value="TreeGrafter"/>
</dbReference>
<dbReference type="PANTHER" id="PTHR10642">
    <property type="entry name" value="RIBONUCLEASE H1"/>
    <property type="match status" value="1"/>
</dbReference>
<keyword evidence="7" id="KW-0378">Hydrolase</keyword>
<dbReference type="Proteomes" id="UP000315522">
    <property type="component" value="Unassembled WGS sequence"/>
</dbReference>
<evidence type="ECO:0000259" key="8">
    <source>
        <dbReference type="PROSITE" id="PS50879"/>
    </source>
</evidence>
<dbReference type="InterPro" id="IPR012337">
    <property type="entry name" value="RNaseH-like_sf"/>
</dbReference>
<gene>
    <name evidence="9" type="ORF">LAWI1_G000907</name>
</gene>
<keyword evidence="4" id="KW-0540">Nuclease</keyword>
<keyword evidence="10" id="KW-1185">Reference proteome</keyword>
<reference evidence="9 10" key="1">
    <citation type="submission" date="2018-05" db="EMBL/GenBank/DDBJ databases">
        <title>Genome sequencing and assembly of the regulated plant pathogen Lachnellula willkommii and related sister species for the development of diagnostic species identification markers.</title>
        <authorList>
            <person name="Giroux E."/>
            <person name="Bilodeau G."/>
        </authorList>
    </citation>
    <scope>NUCLEOTIDE SEQUENCE [LARGE SCALE GENOMIC DNA]</scope>
    <source>
        <strain evidence="9 10">CBS 172.35</strain>
    </source>
</reference>
<dbReference type="InterPro" id="IPR002156">
    <property type="entry name" value="RNaseH_domain"/>
</dbReference>